<gene>
    <name evidence="3" type="ORF">LRAMOSA08647</name>
</gene>
<dbReference type="PROSITE" id="PS50003">
    <property type="entry name" value="PH_DOMAIN"/>
    <property type="match status" value="1"/>
</dbReference>
<proteinExistence type="predicted"/>
<dbReference type="AlphaFoldDB" id="A0A077WG33"/>
<evidence type="ECO:0000259" key="2">
    <source>
        <dbReference type="PROSITE" id="PS50003"/>
    </source>
</evidence>
<sequence>MYRQSTSSSEYSSESSQQKTIYETTGSEKDSGKLSRSNSSGRLGSSMMSAFTTAIGISVDISTPPITSTIMPPSEIMQNPSMFGPVQGQVRVDVVWQYFTLRGWLTKHVPPSYSFTKSRKLRYIILADRMLYVFKNDQPTLQYREFFELTKDTQVFVSDRFTGVLYCIVISKRDGLDSKNWYLECANAETMKEWLDKLKKTVAWLKENDNTNTVITLPKLSNIQSEHDALVNNYNKHESYLEVEPTSPRWRARQESSLTTSSYFDDSCSSEEHLSMSSSPTCTTIQTLPSPTISPMHDCMRLSQYNHYPKGGVDSIESFTDEHHYPIRTLPHAGSRTLSPLPPQRPPPRRPVPPAPSSMHQ</sequence>
<dbReference type="InterPro" id="IPR011993">
    <property type="entry name" value="PH-like_dom_sf"/>
</dbReference>
<dbReference type="Pfam" id="PF00169">
    <property type="entry name" value="PH"/>
    <property type="match status" value="1"/>
</dbReference>
<name>A0A077WG33_9FUNG</name>
<feature type="region of interest" description="Disordered" evidence="1">
    <location>
        <begin position="1"/>
        <end position="42"/>
    </location>
</feature>
<accession>A0A077WG33</accession>
<dbReference type="EMBL" id="LK023318">
    <property type="protein sequence ID" value="CDS06119.1"/>
    <property type="molecule type" value="Genomic_DNA"/>
</dbReference>
<dbReference type="SUPFAM" id="SSF50729">
    <property type="entry name" value="PH domain-like"/>
    <property type="match status" value="1"/>
</dbReference>
<evidence type="ECO:0000313" key="3">
    <source>
        <dbReference type="EMBL" id="CDS06119.1"/>
    </source>
</evidence>
<dbReference type="OrthoDB" id="185175at2759"/>
<feature type="region of interest" description="Disordered" evidence="1">
    <location>
        <begin position="330"/>
        <end position="361"/>
    </location>
</feature>
<dbReference type="Gene3D" id="2.30.29.30">
    <property type="entry name" value="Pleckstrin-homology domain (PH domain)/Phosphotyrosine-binding domain (PTB)"/>
    <property type="match status" value="1"/>
</dbReference>
<dbReference type="InterPro" id="IPR001849">
    <property type="entry name" value="PH_domain"/>
</dbReference>
<reference evidence="3" key="1">
    <citation type="journal article" date="2014" name="Genome Announc.">
        <title>De novo whole-genome sequence and genome annotation of Lichtheimia ramosa.</title>
        <authorList>
            <person name="Linde J."/>
            <person name="Schwartze V."/>
            <person name="Binder U."/>
            <person name="Lass-Florl C."/>
            <person name="Voigt K."/>
            <person name="Horn F."/>
        </authorList>
    </citation>
    <scope>NUCLEOTIDE SEQUENCE</scope>
    <source>
        <strain evidence="3">JMRC FSU:6197</strain>
    </source>
</reference>
<dbReference type="SMART" id="SM00233">
    <property type="entry name" value="PH"/>
    <property type="match status" value="1"/>
</dbReference>
<feature type="domain" description="PH" evidence="2">
    <location>
        <begin position="98"/>
        <end position="203"/>
    </location>
</feature>
<dbReference type="CDD" id="cd00821">
    <property type="entry name" value="PH"/>
    <property type="match status" value="1"/>
</dbReference>
<evidence type="ECO:0000256" key="1">
    <source>
        <dbReference type="SAM" id="MobiDB-lite"/>
    </source>
</evidence>
<organism evidence="3">
    <name type="scientific">Lichtheimia ramosa</name>
    <dbReference type="NCBI Taxonomy" id="688394"/>
    <lineage>
        <taxon>Eukaryota</taxon>
        <taxon>Fungi</taxon>
        <taxon>Fungi incertae sedis</taxon>
        <taxon>Mucoromycota</taxon>
        <taxon>Mucoromycotina</taxon>
        <taxon>Mucoromycetes</taxon>
        <taxon>Mucorales</taxon>
        <taxon>Lichtheimiaceae</taxon>
        <taxon>Lichtheimia</taxon>
    </lineage>
</organism>
<feature type="compositionally biased region" description="Low complexity" evidence="1">
    <location>
        <begin position="1"/>
        <end position="18"/>
    </location>
</feature>
<protein>
    <recommendedName>
        <fullName evidence="2">PH domain-containing protein</fullName>
    </recommendedName>
</protein>
<feature type="compositionally biased region" description="Pro residues" evidence="1">
    <location>
        <begin position="340"/>
        <end position="361"/>
    </location>
</feature>